<evidence type="ECO:0000313" key="2">
    <source>
        <dbReference type="Proteomes" id="UP000319783"/>
    </source>
</evidence>
<organism evidence="1 2">
    <name type="scientific">Candidatus Jettenia ecosi</name>
    <dbReference type="NCBI Taxonomy" id="2494326"/>
    <lineage>
        <taxon>Bacteria</taxon>
        <taxon>Pseudomonadati</taxon>
        <taxon>Planctomycetota</taxon>
        <taxon>Candidatus Brocadiia</taxon>
        <taxon>Candidatus Brocadiales</taxon>
        <taxon>Candidatus Brocadiaceae</taxon>
        <taxon>Candidatus Jettenia</taxon>
    </lineage>
</organism>
<proteinExistence type="predicted"/>
<comment type="caution">
    <text evidence="1">The sequence shown here is derived from an EMBL/GenBank/DDBJ whole genome shotgun (WGS) entry which is preliminary data.</text>
</comment>
<sequence>MLCWPGDVDVAPETVYHKATGELLPSWLEPNSRELTKIK</sequence>
<dbReference type="EMBL" id="SULG01000049">
    <property type="protein sequence ID" value="TLD41404.1"/>
    <property type="molecule type" value="Genomic_DNA"/>
</dbReference>
<protein>
    <submittedName>
        <fullName evidence="1">Uncharacterized protein</fullName>
    </submittedName>
</protein>
<reference evidence="1 2" key="1">
    <citation type="submission" date="2019-04" db="EMBL/GenBank/DDBJ databases">
        <title>Genome of a novel bacterium Candidatus Jettenia ecosi reconstructed from metagenome of an anammox bioreactor.</title>
        <authorList>
            <person name="Mardanov A.V."/>
            <person name="Beletsky A.V."/>
            <person name="Ravin N.V."/>
            <person name="Botchkova E.A."/>
            <person name="Litti Y.V."/>
            <person name="Nozhevnikova A.N."/>
        </authorList>
    </citation>
    <scope>NUCLEOTIDE SEQUENCE [LARGE SCALE GENOMIC DNA]</scope>
    <source>
        <strain evidence="1">J2</strain>
    </source>
</reference>
<dbReference type="AlphaFoldDB" id="A0A533Q9N6"/>
<gene>
    <name evidence="1" type="ORF">JETT_2306</name>
</gene>
<dbReference type="Proteomes" id="UP000319783">
    <property type="component" value="Unassembled WGS sequence"/>
</dbReference>
<name>A0A533Q9N6_9BACT</name>
<accession>A0A533Q9N6</accession>
<evidence type="ECO:0000313" key="1">
    <source>
        <dbReference type="EMBL" id="TLD41404.1"/>
    </source>
</evidence>